<dbReference type="Pfam" id="PF13377">
    <property type="entry name" value="Peripla_BP_3"/>
    <property type="match status" value="1"/>
</dbReference>
<comment type="caution">
    <text evidence="5">The sequence shown here is derived from an EMBL/GenBank/DDBJ whole genome shotgun (WGS) entry which is preliminary data.</text>
</comment>
<keyword evidence="1" id="KW-0805">Transcription regulation</keyword>
<dbReference type="PROSITE" id="PS50932">
    <property type="entry name" value="HTH_LACI_2"/>
    <property type="match status" value="1"/>
</dbReference>
<evidence type="ECO:0000313" key="5">
    <source>
        <dbReference type="EMBL" id="NMM94950.1"/>
    </source>
</evidence>
<dbReference type="Gene3D" id="1.10.260.40">
    <property type="entry name" value="lambda repressor-like DNA-binding domains"/>
    <property type="match status" value="1"/>
</dbReference>
<sequence>MDTTSGPSQHRQQTTLRDVAKLAGVSIATVSHYLSGYPYMRESTKARVKQAIDQLGYVANTSARNLKAGRTHLITLSVTDLRQSYFAELAERIIAAARYRGYSVLVESTGLNLQNELASIDSVRQQRTDGLIISPAILDTGNSSALDGNWPLVMLGAQPSPASAPYIHIDNTQAAKEATTSLINAGCRRIAMIGGALTGPISSRTTRAKGYCLALEEAGIALDKRLIREVGDWNSLSGARAIGDLFDLGIQPDGILAGNDHLAFGVIRQLKDMGLRVPADVRVIGFDNIDEAQYSIPSLTSVDQNADNIAIRAVDSLIDQINAGHRAPSADIVMPHTIVYRASSPSV</sequence>
<accession>A0A7Y0HSA2</accession>
<dbReference type="InterPro" id="IPR028082">
    <property type="entry name" value="Peripla_BP_I"/>
</dbReference>
<dbReference type="RefSeq" id="WP_169172959.1">
    <property type="nucleotide sequence ID" value="NZ_JAAIII010000007.1"/>
</dbReference>
<dbReference type="SMART" id="SM00354">
    <property type="entry name" value="HTH_LACI"/>
    <property type="match status" value="1"/>
</dbReference>
<evidence type="ECO:0000313" key="6">
    <source>
        <dbReference type="Proteomes" id="UP000532194"/>
    </source>
</evidence>
<dbReference type="CDD" id="cd01392">
    <property type="entry name" value="HTH_LacI"/>
    <property type="match status" value="1"/>
</dbReference>
<keyword evidence="2" id="KW-0238">DNA-binding</keyword>
<dbReference type="EMBL" id="JAAIII010000007">
    <property type="protein sequence ID" value="NMM94950.1"/>
    <property type="molecule type" value="Genomic_DNA"/>
</dbReference>
<dbReference type="GO" id="GO:0003700">
    <property type="term" value="F:DNA-binding transcription factor activity"/>
    <property type="evidence" value="ECO:0007669"/>
    <property type="project" value="TreeGrafter"/>
</dbReference>
<dbReference type="Gene3D" id="3.40.50.2300">
    <property type="match status" value="2"/>
</dbReference>
<dbReference type="SUPFAM" id="SSF53822">
    <property type="entry name" value="Periplasmic binding protein-like I"/>
    <property type="match status" value="1"/>
</dbReference>
<protein>
    <submittedName>
        <fullName evidence="5">LacI family transcriptional regulator</fullName>
    </submittedName>
</protein>
<dbReference type="SUPFAM" id="SSF47413">
    <property type="entry name" value="lambda repressor-like DNA-binding domains"/>
    <property type="match status" value="1"/>
</dbReference>
<evidence type="ECO:0000256" key="3">
    <source>
        <dbReference type="ARBA" id="ARBA00023163"/>
    </source>
</evidence>
<proteinExistence type="predicted"/>
<dbReference type="AlphaFoldDB" id="A0A7Y0HSA2"/>
<reference evidence="5 6" key="1">
    <citation type="submission" date="2020-02" db="EMBL/GenBank/DDBJ databases">
        <title>Characterization of phylogenetic diversity of novel bifidobacterial species isolated in Czech ZOOs.</title>
        <authorList>
            <person name="Lugli G.A."/>
            <person name="Vera N.B."/>
            <person name="Ventura M."/>
        </authorList>
    </citation>
    <scope>NUCLEOTIDE SEQUENCE [LARGE SCALE GENOMIC DNA]</scope>
    <source>
        <strain evidence="5 6">DSM 109957</strain>
    </source>
</reference>
<keyword evidence="6" id="KW-1185">Reference proteome</keyword>
<dbReference type="InterPro" id="IPR000843">
    <property type="entry name" value="HTH_LacI"/>
</dbReference>
<gene>
    <name evidence="5" type="ORF">G1C95_2138</name>
</gene>
<evidence type="ECO:0000256" key="2">
    <source>
        <dbReference type="ARBA" id="ARBA00023125"/>
    </source>
</evidence>
<dbReference type="Proteomes" id="UP000532194">
    <property type="component" value="Unassembled WGS sequence"/>
</dbReference>
<dbReference type="PANTHER" id="PTHR30146:SF109">
    <property type="entry name" value="HTH-TYPE TRANSCRIPTIONAL REGULATOR GALS"/>
    <property type="match status" value="1"/>
</dbReference>
<name>A0A7Y0HSA2_9BIFI</name>
<evidence type="ECO:0000256" key="1">
    <source>
        <dbReference type="ARBA" id="ARBA00023015"/>
    </source>
</evidence>
<keyword evidence="3" id="KW-0804">Transcription</keyword>
<feature type="domain" description="HTH lacI-type" evidence="4">
    <location>
        <begin position="14"/>
        <end position="68"/>
    </location>
</feature>
<dbReference type="InterPro" id="IPR010982">
    <property type="entry name" value="Lambda_DNA-bd_dom_sf"/>
</dbReference>
<dbReference type="PROSITE" id="PS00356">
    <property type="entry name" value="HTH_LACI_1"/>
    <property type="match status" value="1"/>
</dbReference>
<dbReference type="Pfam" id="PF00356">
    <property type="entry name" value="LacI"/>
    <property type="match status" value="1"/>
</dbReference>
<dbReference type="PANTHER" id="PTHR30146">
    <property type="entry name" value="LACI-RELATED TRANSCRIPTIONAL REPRESSOR"/>
    <property type="match status" value="1"/>
</dbReference>
<evidence type="ECO:0000259" key="4">
    <source>
        <dbReference type="PROSITE" id="PS50932"/>
    </source>
</evidence>
<dbReference type="GO" id="GO:0000976">
    <property type="term" value="F:transcription cis-regulatory region binding"/>
    <property type="evidence" value="ECO:0007669"/>
    <property type="project" value="TreeGrafter"/>
</dbReference>
<organism evidence="5 6">
    <name type="scientific">Bifidobacterium oedipodis</name>
    <dbReference type="NCBI Taxonomy" id="2675322"/>
    <lineage>
        <taxon>Bacteria</taxon>
        <taxon>Bacillati</taxon>
        <taxon>Actinomycetota</taxon>
        <taxon>Actinomycetes</taxon>
        <taxon>Bifidobacteriales</taxon>
        <taxon>Bifidobacteriaceae</taxon>
        <taxon>Bifidobacterium</taxon>
    </lineage>
</organism>
<dbReference type="CDD" id="cd06267">
    <property type="entry name" value="PBP1_LacI_sugar_binding-like"/>
    <property type="match status" value="1"/>
</dbReference>
<dbReference type="InterPro" id="IPR046335">
    <property type="entry name" value="LacI/GalR-like_sensor"/>
</dbReference>